<dbReference type="AlphaFoldDB" id="A0AAX6SHF3"/>
<dbReference type="PANTHER" id="PTHR31466">
    <property type="entry name" value="GENE 5591-RELATED"/>
    <property type="match status" value="1"/>
</dbReference>
<feature type="region of interest" description="Disordered" evidence="1">
    <location>
        <begin position="162"/>
        <end position="202"/>
    </location>
</feature>
<dbReference type="RefSeq" id="XP_021108317.1">
    <property type="nucleotide sequence ID" value="XM_021252658.1"/>
</dbReference>
<dbReference type="GeneID" id="101726679"/>
<accession>A0AAX6SHF3</accession>
<evidence type="ECO:0000313" key="4">
    <source>
        <dbReference type="RefSeq" id="XP_021108317.1"/>
    </source>
</evidence>
<feature type="region of interest" description="Disordered" evidence="1">
    <location>
        <begin position="281"/>
        <end position="372"/>
    </location>
</feature>
<feature type="compositionally biased region" description="Basic residues" evidence="1">
    <location>
        <begin position="172"/>
        <end position="181"/>
    </location>
</feature>
<protein>
    <submittedName>
        <fullName evidence="4">Uncharacterized protein C2orf78-like</fullName>
    </submittedName>
</protein>
<reference evidence="4" key="1">
    <citation type="submission" date="2025-08" db="UniProtKB">
        <authorList>
            <consortium name="RefSeq"/>
        </authorList>
    </citation>
    <scope>IDENTIFICATION</scope>
</reference>
<sequence length="537" mass="59396">RSPPEELGDISKRASDQSSTQLLVLDTIQEQLEKENWDEMRSKVSKVPNVHKILIGNKDPPLLSLEAHDPPELLASTETSNQVNPGYADALWTNCHLSLQNQGTFDKEIESSPGWAVVRVLVEDILLHQIFHSFNNFEQSNNPTAIKAQETGVNKVNQMHQNSAITKDPSPKMRKKKHKPSRQNNAAPEAKMQLKTPKNRSGGQELICSAATNDRAHVDMAELRNSKSLNRSQSGPKVKEGEKPTILNVKHKRNQLVLGQEAFKMPHTCLGMHVALGKSSITKNSKISPRAKPWQRAPCEGQRPESIWDDFQSSHSTAETEASSASLGELPPPGQGKLIPLPFPSPEKPQARPVSQRPQPPASWRHPVAHPVHPTVTNTAQPSQTAAGSMSLMGPVKPAHSVLGNARPPHWTTAKQPGLPQSAVCKPALQAVSPFASLGRESVATAVTKYRALPQPHNPFLIQDFSCQPIPWREPSVPKPVTLSPITEEQRPDQEVMKRQAQLEQELAAKCTSLGKLHFFRQRESDKEVAQYYGYIR</sequence>
<dbReference type="Proteomes" id="UP000694906">
    <property type="component" value="Unplaced"/>
</dbReference>
<dbReference type="Pfam" id="PF15442">
    <property type="entry name" value="DUF4629"/>
    <property type="match status" value="1"/>
</dbReference>
<evidence type="ECO:0000313" key="3">
    <source>
        <dbReference type="Proteomes" id="UP000694906"/>
    </source>
</evidence>
<dbReference type="InterPro" id="IPR027898">
    <property type="entry name" value="DUF4629"/>
</dbReference>
<evidence type="ECO:0000259" key="2">
    <source>
        <dbReference type="Pfam" id="PF15442"/>
    </source>
</evidence>
<organism evidence="3 4">
    <name type="scientific">Heterocephalus glaber</name>
    <name type="common">Naked mole rat</name>
    <dbReference type="NCBI Taxonomy" id="10181"/>
    <lineage>
        <taxon>Eukaryota</taxon>
        <taxon>Metazoa</taxon>
        <taxon>Chordata</taxon>
        <taxon>Craniata</taxon>
        <taxon>Vertebrata</taxon>
        <taxon>Euteleostomi</taxon>
        <taxon>Mammalia</taxon>
        <taxon>Eutheria</taxon>
        <taxon>Euarchontoglires</taxon>
        <taxon>Glires</taxon>
        <taxon>Rodentia</taxon>
        <taxon>Hystricomorpha</taxon>
        <taxon>Bathyergidae</taxon>
        <taxon>Heterocephalus</taxon>
    </lineage>
</organism>
<name>A0AAX6SHF3_HETGA</name>
<dbReference type="PANTHER" id="PTHR31466:SF1">
    <property type="entry name" value="RIKEN CDNA 4930433I11 GENE"/>
    <property type="match status" value="1"/>
</dbReference>
<dbReference type="InterPro" id="IPR040292">
    <property type="entry name" value="C2orf78-like"/>
</dbReference>
<feature type="non-terminal residue" evidence="4">
    <location>
        <position position="1"/>
    </location>
</feature>
<proteinExistence type="predicted"/>
<evidence type="ECO:0000256" key="1">
    <source>
        <dbReference type="SAM" id="MobiDB-lite"/>
    </source>
</evidence>
<feature type="domain" description="DUF4629" evidence="2">
    <location>
        <begin position="226"/>
        <end position="274"/>
    </location>
</feature>
<feature type="compositionally biased region" description="Low complexity" evidence="1">
    <location>
        <begin position="313"/>
        <end position="326"/>
    </location>
</feature>
<keyword evidence="3" id="KW-1185">Reference proteome</keyword>
<gene>
    <name evidence="4" type="primary">LOC101726679</name>
</gene>